<dbReference type="EMBL" id="AZSP01000126">
    <property type="protein sequence ID" value="PVE11796.1"/>
    <property type="molecule type" value="Genomic_DNA"/>
</dbReference>
<proteinExistence type="predicted"/>
<dbReference type="STRING" id="1440053.GCA_000718095_01248"/>
<accession>A0A2T7T9N4</accession>
<keyword evidence="3" id="KW-1185">Reference proteome</keyword>
<dbReference type="Proteomes" id="UP000245992">
    <property type="component" value="Unassembled WGS sequence"/>
</dbReference>
<evidence type="ECO:0000259" key="1">
    <source>
        <dbReference type="PROSITE" id="PS51186"/>
    </source>
</evidence>
<name>A0A2T7T9N4_9ACTN</name>
<dbReference type="InterPro" id="IPR000182">
    <property type="entry name" value="GNAT_dom"/>
</dbReference>
<evidence type="ECO:0000313" key="3">
    <source>
        <dbReference type="Proteomes" id="UP000245992"/>
    </source>
</evidence>
<dbReference type="PANTHER" id="PTHR43792:SF16">
    <property type="entry name" value="N-ACETYLTRANSFERASE DOMAIN-CONTAINING PROTEIN"/>
    <property type="match status" value="1"/>
</dbReference>
<dbReference type="Gene3D" id="3.40.630.30">
    <property type="match status" value="1"/>
</dbReference>
<keyword evidence="2" id="KW-0808">Transferase</keyword>
<feature type="domain" description="N-acetyltransferase" evidence="1">
    <location>
        <begin position="1"/>
        <end position="115"/>
    </location>
</feature>
<dbReference type="SUPFAM" id="SSF55729">
    <property type="entry name" value="Acyl-CoA N-acyltransferases (Nat)"/>
    <property type="match status" value="1"/>
</dbReference>
<comment type="caution">
    <text evidence="2">The sequence shown here is derived from an EMBL/GenBank/DDBJ whole genome shotgun (WGS) entry which is preliminary data.</text>
</comment>
<dbReference type="InterPro" id="IPR016181">
    <property type="entry name" value="Acyl_CoA_acyltransferase"/>
</dbReference>
<dbReference type="AlphaFoldDB" id="A0A2T7T9N4"/>
<protein>
    <submittedName>
        <fullName evidence="2">GCN5 family acetyltransferase</fullName>
    </submittedName>
</protein>
<evidence type="ECO:0000313" key="2">
    <source>
        <dbReference type="EMBL" id="PVE11796.1"/>
    </source>
</evidence>
<reference evidence="2 3" key="1">
    <citation type="submission" date="2013-12" db="EMBL/GenBank/DDBJ databases">
        <title>Annotated genome of Streptomyces scopuliridis.</title>
        <authorList>
            <person name="Olson J.B."/>
        </authorList>
    </citation>
    <scope>NUCLEOTIDE SEQUENCE [LARGE SCALE GENOMIC DNA]</scope>
    <source>
        <strain evidence="2 3">RB72</strain>
    </source>
</reference>
<dbReference type="PANTHER" id="PTHR43792">
    <property type="entry name" value="GNAT FAMILY, PUTATIVE (AFU_ORTHOLOGUE AFUA_3G00765)-RELATED-RELATED"/>
    <property type="match status" value="1"/>
</dbReference>
<dbReference type="Pfam" id="PF13302">
    <property type="entry name" value="Acetyltransf_3"/>
    <property type="match status" value="1"/>
</dbReference>
<dbReference type="InterPro" id="IPR051531">
    <property type="entry name" value="N-acetyltransferase"/>
</dbReference>
<organism evidence="2 3">
    <name type="scientific">Streptomyces scopuliridis RB72</name>
    <dbReference type="NCBI Taxonomy" id="1440053"/>
    <lineage>
        <taxon>Bacteria</taxon>
        <taxon>Bacillati</taxon>
        <taxon>Actinomycetota</taxon>
        <taxon>Actinomycetes</taxon>
        <taxon>Kitasatosporales</taxon>
        <taxon>Streptomycetaceae</taxon>
        <taxon>Streptomyces</taxon>
    </lineage>
</organism>
<sequence length="125" mass="14107">MIAEVTSFLAGYWILRAPEPDDQEPVEGQAELGYWLLRRYWRQGLASEGSRELVRYGFEDLGLTRIFAMTAAANNASRATMAAGRLQCVRTFHADPGDWPPGTDLRAVEYAITREQWNAQNSSRP</sequence>
<dbReference type="GO" id="GO:0016747">
    <property type="term" value="F:acyltransferase activity, transferring groups other than amino-acyl groups"/>
    <property type="evidence" value="ECO:0007669"/>
    <property type="project" value="InterPro"/>
</dbReference>
<gene>
    <name evidence="2" type="ORF">Y717_00165</name>
</gene>
<dbReference type="PROSITE" id="PS51186">
    <property type="entry name" value="GNAT"/>
    <property type="match status" value="1"/>
</dbReference>